<evidence type="ECO:0008006" key="4">
    <source>
        <dbReference type="Google" id="ProtNLM"/>
    </source>
</evidence>
<dbReference type="STRING" id="1486262.TM49_19600"/>
<evidence type="ECO:0000256" key="1">
    <source>
        <dbReference type="SAM" id="Phobius"/>
    </source>
</evidence>
<keyword evidence="1" id="KW-1133">Transmembrane helix</keyword>
<dbReference type="HOGENOM" id="CLU_093446_1_0_5"/>
<proteinExistence type="predicted"/>
<name>A0A0D5LX65_MAREN</name>
<dbReference type="EMBL" id="CP010803">
    <property type="protein sequence ID" value="AJY48377.1"/>
    <property type="molecule type" value="Genomic_DNA"/>
</dbReference>
<keyword evidence="3" id="KW-1185">Reference proteome</keyword>
<keyword evidence="1" id="KW-0472">Membrane</keyword>
<evidence type="ECO:0000313" key="3">
    <source>
        <dbReference type="Proteomes" id="UP000032611"/>
    </source>
</evidence>
<accession>A0A0D5LX65</accession>
<organism evidence="2 3">
    <name type="scientific">Martelella endophytica</name>
    <dbReference type="NCBI Taxonomy" id="1486262"/>
    <lineage>
        <taxon>Bacteria</taxon>
        <taxon>Pseudomonadati</taxon>
        <taxon>Pseudomonadota</taxon>
        <taxon>Alphaproteobacteria</taxon>
        <taxon>Hyphomicrobiales</taxon>
        <taxon>Aurantimonadaceae</taxon>
        <taxon>Martelella</taxon>
    </lineage>
</organism>
<keyword evidence="1" id="KW-0812">Transmembrane</keyword>
<feature type="transmembrane region" description="Helical" evidence="1">
    <location>
        <begin position="21"/>
        <end position="45"/>
    </location>
</feature>
<protein>
    <recommendedName>
        <fullName evidence="4">LPS export ABC transporter periplasmic protein LptC</fullName>
    </recommendedName>
</protein>
<dbReference type="AlphaFoldDB" id="A0A0D5LX65"/>
<dbReference type="Proteomes" id="UP000032611">
    <property type="component" value="Chromosome"/>
</dbReference>
<evidence type="ECO:0000313" key="2">
    <source>
        <dbReference type="EMBL" id="AJY48377.1"/>
    </source>
</evidence>
<reference evidence="2 3" key="1">
    <citation type="journal article" date="2015" name="Genome Announc.">
        <title>Complete genome sequence of Martelella endophytica YC6887, which has antifungal activity associated with a halophyte.</title>
        <authorList>
            <person name="Khan A."/>
            <person name="Khan H."/>
            <person name="Chung E.J."/>
            <person name="Hossain M.T."/>
            <person name="Chung Y.R."/>
        </authorList>
    </citation>
    <scope>NUCLEOTIDE SEQUENCE [LARGE SCALE GENOMIC DNA]</scope>
    <source>
        <strain evidence="2">YC6887</strain>
    </source>
</reference>
<gene>
    <name evidence="2" type="ORF">TM49_19600</name>
</gene>
<dbReference type="PATRIC" id="fig|1486262.3.peg.4055"/>
<dbReference type="KEGG" id="mey:TM49_19600"/>
<sequence>MPPRRSVDAAFRKAAKHSRHVRLLKVLLPVAALLITAGLIAATLLRDMVPDNLSLDAASIENGMIVMTNPGMSGRNKDGIAYSLKADRALLPAADPDNSDVTLENVIATVPVDDGVTAVVNATSTLFNRLTEQLNIGEPFTIKLSNGMTADFQSANIDIKAGTLVSNDPVSVDSPQASVVARNVNITDNGQKIEFGGGVHVELAPSALGQQ</sequence>